<dbReference type="GO" id="GO:0003824">
    <property type="term" value="F:catalytic activity"/>
    <property type="evidence" value="ECO:0007669"/>
    <property type="project" value="UniProtKB-ARBA"/>
</dbReference>
<keyword evidence="3" id="KW-1185">Reference proteome</keyword>
<evidence type="ECO:0000256" key="1">
    <source>
        <dbReference type="ARBA" id="ARBA00005254"/>
    </source>
</evidence>
<dbReference type="InterPro" id="IPR014748">
    <property type="entry name" value="Enoyl-CoA_hydra_C"/>
</dbReference>
<dbReference type="Gene3D" id="1.10.12.10">
    <property type="entry name" value="Lyase 2-enoyl-coa Hydratase, Chain A, domain 2"/>
    <property type="match status" value="1"/>
</dbReference>
<dbReference type="SUPFAM" id="SSF52096">
    <property type="entry name" value="ClpP/crotonase"/>
    <property type="match status" value="1"/>
</dbReference>
<dbReference type="InterPro" id="IPR001753">
    <property type="entry name" value="Enoyl-CoA_hydra/iso"/>
</dbReference>
<evidence type="ECO:0000313" key="2">
    <source>
        <dbReference type="EMBL" id="TCM63335.1"/>
    </source>
</evidence>
<dbReference type="InterPro" id="IPR051683">
    <property type="entry name" value="Enoyl-CoA_Hydratase/Isomerase"/>
</dbReference>
<name>A0A4R1XNA8_ACICA</name>
<comment type="similarity">
    <text evidence="1">Belongs to the enoyl-CoA hydratase/isomerase family.</text>
</comment>
<accession>A0A4R1XNA8</accession>
<protein>
    <submittedName>
        <fullName evidence="2">Isohexenylglutaconyl-CoA hydratase</fullName>
    </submittedName>
</protein>
<comment type="caution">
    <text evidence="2">The sequence shown here is derived from an EMBL/GenBank/DDBJ whole genome shotgun (WGS) entry which is preliminary data.</text>
</comment>
<dbReference type="Gene3D" id="3.90.226.10">
    <property type="entry name" value="2-enoyl-CoA Hydratase, Chain A, domain 1"/>
    <property type="match status" value="1"/>
</dbReference>
<dbReference type="InterPro" id="IPR029045">
    <property type="entry name" value="ClpP/crotonase-like_dom_sf"/>
</dbReference>
<dbReference type="Proteomes" id="UP000294963">
    <property type="component" value="Unassembled WGS sequence"/>
</dbReference>
<dbReference type="PANTHER" id="PTHR42964:SF1">
    <property type="entry name" value="POLYKETIDE BIOSYNTHESIS ENOYL-COA HYDRATASE PKSH-RELATED"/>
    <property type="match status" value="1"/>
</dbReference>
<dbReference type="AlphaFoldDB" id="A0A4R1XNA8"/>
<gene>
    <name evidence="2" type="ORF">EC844_12160</name>
</gene>
<dbReference type="Pfam" id="PF00378">
    <property type="entry name" value="ECH_1"/>
    <property type="match status" value="1"/>
</dbReference>
<dbReference type="EMBL" id="SLVJ01000021">
    <property type="protein sequence ID" value="TCM63335.1"/>
    <property type="molecule type" value="Genomic_DNA"/>
</dbReference>
<dbReference type="PANTHER" id="PTHR42964">
    <property type="entry name" value="ENOYL-COA HYDRATASE"/>
    <property type="match status" value="1"/>
</dbReference>
<evidence type="ECO:0000313" key="3">
    <source>
        <dbReference type="Proteomes" id="UP000294963"/>
    </source>
</evidence>
<dbReference type="GO" id="GO:0008300">
    <property type="term" value="P:isoprenoid catabolic process"/>
    <property type="evidence" value="ECO:0007669"/>
    <property type="project" value="TreeGrafter"/>
</dbReference>
<dbReference type="CDD" id="cd06558">
    <property type="entry name" value="crotonase-like"/>
    <property type="match status" value="1"/>
</dbReference>
<reference evidence="2 3" key="1">
    <citation type="submission" date="2019-03" db="EMBL/GenBank/DDBJ databases">
        <title>Genomic analyses of the natural microbiome of Caenorhabditis elegans.</title>
        <authorList>
            <person name="Samuel B."/>
        </authorList>
    </citation>
    <scope>NUCLEOTIDE SEQUENCE [LARGE SCALE GENOMIC DNA]</scope>
    <source>
        <strain evidence="2 3">JUb89</strain>
    </source>
</reference>
<sequence length="279" mass="29753">MLSNAVATLNLDESVILTQSGAILTLQLNRPETRNAMNLNMVQAIQQVFSAIKTDTSIRAVIIRGSQGHFCAGGDIKDMASLRHAALESGSNQPYVSFNRQFGAMLNQVEHAAQTVVVVLEGAVLGGGFGLACVSDVAISTHDAQFGLPETSLGVLPAQIAPFVLKRIGLTQARRLALLGMRFDGRTALALGVVHEVVEGEDALFAALARCVKQIQRTAPMASRATKALLHRSVNEVLDASLDDLLDDAAQQFADAVSSEEGLEGTMAFVQKRPPNWVH</sequence>
<dbReference type="OrthoDB" id="9807606at2"/>
<organism evidence="2 3">
    <name type="scientific">Acinetobacter calcoaceticus</name>
    <dbReference type="NCBI Taxonomy" id="471"/>
    <lineage>
        <taxon>Bacteria</taxon>
        <taxon>Pseudomonadati</taxon>
        <taxon>Pseudomonadota</taxon>
        <taxon>Gammaproteobacteria</taxon>
        <taxon>Moraxellales</taxon>
        <taxon>Moraxellaceae</taxon>
        <taxon>Acinetobacter</taxon>
        <taxon>Acinetobacter calcoaceticus/baumannii complex</taxon>
    </lineage>
</organism>
<proteinExistence type="inferred from homology"/>